<sequence>MNQIQNQNQIKASAMENQAYLVAMAVAMMVITSSPTTAMGFFNVTPIGFDEGYSPLFGDGNLVRSEDGQSVSLVLNRYSGSGFISSDSYRYGLFSASVKLPSDYTAGVVVAFYMSNGDAFEKTHDELDFEFLGNVRGQDWKVQTNVYGNGSTSRGREERYLLPFDPTTESHQYSILWTPENIIFYIDETPIREVTPSETMGGDYPSKPMLLYATIWDGSAWATAGGRYKVNYKYSPFVAEFSELILHGCQMPILQQFSTNSLDDDNEDEQHCAELESEFAVADYAVMTPEKRQAMRKFREHYMTYSYCYDVLRYPVAFPDCDIVPSEQRRFLESGNIKYTPRKHRKSKRKDSSFENLNVVDKEADL</sequence>
<protein>
    <submittedName>
        <fullName evidence="1">Xyloglucan:xyloglucosyl transferase protein</fullName>
        <ecNumber evidence="1">2.4.1.207</ecNumber>
    </submittedName>
</protein>
<proteinExistence type="predicted"/>
<evidence type="ECO:0000313" key="1">
    <source>
        <dbReference type="EMBL" id="KAH7659087.1"/>
    </source>
</evidence>
<dbReference type="EC" id="2.4.1.207" evidence="1"/>
<keyword evidence="2" id="KW-1185">Reference proteome</keyword>
<reference evidence="2" key="1">
    <citation type="journal article" date="2022" name="Nat. Commun.">
        <title>Chromosome evolution and the genetic basis of agronomically important traits in greater yam.</title>
        <authorList>
            <person name="Bredeson J.V."/>
            <person name="Lyons J.B."/>
            <person name="Oniyinde I.O."/>
            <person name="Okereke N.R."/>
            <person name="Kolade O."/>
            <person name="Nnabue I."/>
            <person name="Nwadili C.O."/>
            <person name="Hribova E."/>
            <person name="Parker M."/>
            <person name="Nwogha J."/>
            <person name="Shu S."/>
            <person name="Carlson J."/>
            <person name="Kariba R."/>
            <person name="Muthemba S."/>
            <person name="Knop K."/>
            <person name="Barton G.J."/>
            <person name="Sherwood A.V."/>
            <person name="Lopez-Montes A."/>
            <person name="Asiedu R."/>
            <person name="Jamnadass R."/>
            <person name="Muchugi A."/>
            <person name="Goodstein D."/>
            <person name="Egesi C.N."/>
            <person name="Featherston J."/>
            <person name="Asfaw A."/>
            <person name="Simpson G.G."/>
            <person name="Dolezel J."/>
            <person name="Hendre P.S."/>
            <person name="Van Deynze A."/>
            <person name="Kumar P.L."/>
            <person name="Obidiegwu J.E."/>
            <person name="Bhattacharjee R."/>
            <person name="Rokhsar D.S."/>
        </authorList>
    </citation>
    <scope>NUCLEOTIDE SEQUENCE [LARGE SCALE GENOMIC DNA]</scope>
    <source>
        <strain evidence="2">cv. TDa95/00328</strain>
    </source>
</reference>
<evidence type="ECO:0000313" key="2">
    <source>
        <dbReference type="Proteomes" id="UP000827976"/>
    </source>
</evidence>
<name>A0ACB7UFI0_DIOAL</name>
<keyword evidence="1" id="KW-0328">Glycosyltransferase</keyword>
<dbReference type="EMBL" id="CM037026">
    <property type="protein sequence ID" value="KAH7659087.1"/>
    <property type="molecule type" value="Genomic_DNA"/>
</dbReference>
<dbReference type="Proteomes" id="UP000827976">
    <property type="component" value="Chromosome 16"/>
</dbReference>
<accession>A0ACB7UFI0</accession>
<gene>
    <name evidence="1" type="ORF">IHE45_16G008800</name>
</gene>
<organism evidence="1 2">
    <name type="scientific">Dioscorea alata</name>
    <name type="common">Purple yam</name>
    <dbReference type="NCBI Taxonomy" id="55571"/>
    <lineage>
        <taxon>Eukaryota</taxon>
        <taxon>Viridiplantae</taxon>
        <taxon>Streptophyta</taxon>
        <taxon>Embryophyta</taxon>
        <taxon>Tracheophyta</taxon>
        <taxon>Spermatophyta</taxon>
        <taxon>Magnoliopsida</taxon>
        <taxon>Liliopsida</taxon>
        <taxon>Dioscoreales</taxon>
        <taxon>Dioscoreaceae</taxon>
        <taxon>Dioscorea</taxon>
    </lineage>
</organism>
<comment type="caution">
    <text evidence="1">The sequence shown here is derived from an EMBL/GenBank/DDBJ whole genome shotgun (WGS) entry which is preliminary data.</text>
</comment>
<keyword evidence="1" id="KW-0808">Transferase</keyword>